<evidence type="ECO:0000313" key="1">
    <source>
        <dbReference type="EMBL" id="OQP45309.1"/>
    </source>
</evidence>
<dbReference type="EMBL" id="LWBP01000256">
    <property type="protein sequence ID" value="OQP45309.1"/>
    <property type="molecule type" value="Genomic_DNA"/>
</dbReference>
<evidence type="ECO:0000313" key="2">
    <source>
        <dbReference type="Proteomes" id="UP000192276"/>
    </source>
</evidence>
<dbReference type="Proteomes" id="UP000192276">
    <property type="component" value="Unassembled WGS sequence"/>
</dbReference>
<sequence length="77" mass="8963">MRTLILLVLLFLASRCGQSIEKNTRFKRLLPDTTKTWSGQMTRESYNSTRDFEEKLHLESVLNGTKSQEIQMTSLKL</sequence>
<proteinExistence type="predicted"/>
<dbReference type="AlphaFoldDB" id="A0A1V9EGP3"/>
<gene>
    <name evidence="1" type="ORF">A4R26_32365</name>
</gene>
<name>A0A1V9EGP3_9BACT</name>
<accession>A0A1V9EGP3</accession>
<keyword evidence="2" id="KW-1185">Reference proteome</keyword>
<protein>
    <submittedName>
        <fullName evidence="1">Uncharacterized protein</fullName>
    </submittedName>
</protein>
<comment type="caution">
    <text evidence="1">The sequence shown here is derived from an EMBL/GenBank/DDBJ whole genome shotgun (WGS) entry which is preliminary data.</text>
</comment>
<organism evidence="1 2">
    <name type="scientific">Niastella populi</name>
    <dbReference type="NCBI Taxonomy" id="550983"/>
    <lineage>
        <taxon>Bacteria</taxon>
        <taxon>Pseudomonadati</taxon>
        <taxon>Bacteroidota</taxon>
        <taxon>Chitinophagia</taxon>
        <taxon>Chitinophagales</taxon>
        <taxon>Chitinophagaceae</taxon>
        <taxon>Niastella</taxon>
    </lineage>
</organism>
<reference evidence="2" key="1">
    <citation type="submission" date="2016-04" db="EMBL/GenBank/DDBJ databases">
        <authorList>
            <person name="Chen L."/>
            <person name="Zhuang W."/>
            <person name="Wang G."/>
        </authorList>
    </citation>
    <scope>NUCLEOTIDE SEQUENCE [LARGE SCALE GENOMIC DNA]</scope>
    <source>
        <strain evidence="2">208</strain>
    </source>
</reference>